<gene>
    <name evidence="9" type="ORF">TPSB3V08_LOCUS7326</name>
</gene>
<keyword evidence="4 8" id="KW-1133">Transmembrane helix</keyword>
<feature type="transmembrane region" description="Helical" evidence="8">
    <location>
        <begin position="440"/>
        <end position="461"/>
    </location>
</feature>
<reference evidence="9" key="1">
    <citation type="submission" date="2020-11" db="EMBL/GenBank/DDBJ databases">
        <authorList>
            <person name="Tran Van P."/>
        </authorList>
    </citation>
    <scope>NUCLEOTIDE SEQUENCE</scope>
</reference>
<dbReference type="AlphaFoldDB" id="A0A7R9D962"/>
<dbReference type="EMBL" id="OD004731">
    <property type="protein sequence ID" value="CAD7410401.1"/>
    <property type="molecule type" value="Genomic_DNA"/>
</dbReference>
<keyword evidence="7" id="KW-0325">Glycoprotein</keyword>
<keyword evidence="3 8" id="KW-0812">Transmembrane</keyword>
<name>A0A7R9D962_TIMPO</name>
<dbReference type="GO" id="GO:0005886">
    <property type="term" value="C:plasma membrane"/>
    <property type="evidence" value="ECO:0007669"/>
    <property type="project" value="UniProtKB-SubCell"/>
</dbReference>
<evidence type="ECO:0000256" key="6">
    <source>
        <dbReference type="ARBA" id="ARBA00023170"/>
    </source>
</evidence>
<sequence>MCMKFDPMKPSMIKTHTYLMIVVAACSPLLPYHVHYDHHLFIVSISTSVRNQHFWNRHSFSVLFDIDLLSEYFLDNAAKSIIVLILYMKSITHINQTFTGLNLSHVIKLTLFITLLSLGGITAILGFLPKLLVIQYLVSQNQIPLLIIIVTRPLILQYRSILAVIITLTTYNIYSKDHEGDSSGEVIDVVLKTVHDSKFTQVVSLHNHSQENNFTKLIRHDNVENSVGFIIFRNTTGEECFADDLWEDSAFWNPQAFFLLVITEPLTEGTEEIIEMLKDCWDSFNILNMEVVFLNLSILEDLEKTLDLTDDIVSKMALKILFINDDDEALNLVAFSRNISRFALNYEGKVLITKPEYFRNGRALIHIVEECYCSTLNIFQSVENHSPFLIKFNDIIVRLNEAGFIQQWKKELLNDNLLLSNKNSRGSNNPVVLTLDHLQAVFIILGFGLSIASIIFLVEMISKHLVRLKIRVLSPIRHPEVLREVTVSVDREQSVITMIKHHQYNQKGIELLTFTVTDISDQIRIV</sequence>
<evidence type="ECO:0000256" key="1">
    <source>
        <dbReference type="ARBA" id="ARBA00004651"/>
    </source>
</evidence>
<evidence type="ECO:0000256" key="4">
    <source>
        <dbReference type="ARBA" id="ARBA00022989"/>
    </source>
</evidence>
<dbReference type="PROSITE" id="PS51257">
    <property type="entry name" value="PROKAR_LIPOPROTEIN"/>
    <property type="match status" value="1"/>
</dbReference>
<evidence type="ECO:0000256" key="2">
    <source>
        <dbReference type="ARBA" id="ARBA00022475"/>
    </source>
</evidence>
<evidence type="ECO:0000256" key="5">
    <source>
        <dbReference type="ARBA" id="ARBA00023136"/>
    </source>
</evidence>
<dbReference type="InterPro" id="IPR052192">
    <property type="entry name" value="Insect_Ionotropic_Sensory_Rcpt"/>
</dbReference>
<protein>
    <submittedName>
        <fullName evidence="9">Uncharacterized protein</fullName>
    </submittedName>
</protein>
<proteinExistence type="predicted"/>
<evidence type="ECO:0000313" key="9">
    <source>
        <dbReference type="EMBL" id="CAD7410401.1"/>
    </source>
</evidence>
<evidence type="ECO:0000256" key="7">
    <source>
        <dbReference type="ARBA" id="ARBA00023180"/>
    </source>
</evidence>
<dbReference type="PANTHER" id="PTHR42643">
    <property type="entry name" value="IONOTROPIC RECEPTOR 20A-RELATED"/>
    <property type="match status" value="1"/>
</dbReference>
<accession>A0A7R9D962</accession>
<evidence type="ECO:0000256" key="8">
    <source>
        <dbReference type="SAM" id="Phobius"/>
    </source>
</evidence>
<keyword evidence="6" id="KW-0675">Receptor</keyword>
<feature type="transmembrane region" description="Helical" evidence="8">
    <location>
        <begin position="109"/>
        <end position="128"/>
    </location>
</feature>
<comment type="subcellular location">
    <subcellularLocation>
        <location evidence="1">Cell membrane</location>
        <topology evidence="1">Multi-pass membrane protein</topology>
    </subcellularLocation>
</comment>
<keyword evidence="5 8" id="KW-0472">Membrane</keyword>
<keyword evidence="2" id="KW-1003">Cell membrane</keyword>
<organism evidence="9">
    <name type="scientific">Timema poppense</name>
    <name type="common">Walking stick</name>
    <dbReference type="NCBI Taxonomy" id="170557"/>
    <lineage>
        <taxon>Eukaryota</taxon>
        <taxon>Metazoa</taxon>
        <taxon>Ecdysozoa</taxon>
        <taxon>Arthropoda</taxon>
        <taxon>Hexapoda</taxon>
        <taxon>Insecta</taxon>
        <taxon>Pterygota</taxon>
        <taxon>Neoptera</taxon>
        <taxon>Polyneoptera</taxon>
        <taxon>Phasmatodea</taxon>
        <taxon>Timematodea</taxon>
        <taxon>Timematoidea</taxon>
        <taxon>Timematidae</taxon>
        <taxon>Timema</taxon>
    </lineage>
</organism>
<evidence type="ECO:0000256" key="3">
    <source>
        <dbReference type="ARBA" id="ARBA00022692"/>
    </source>
</evidence>
<dbReference type="PANTHER" id="PTHR42643:SF38">
    <property type="entry name" value="IONOTROPIC RECEPTOR 100A"/>
    <property type="match status" value="1"/>
</dbReference>